<feature type="transmembrane region" description="Helical" evidence="2">
    <location>
        <begin position="258"/>
        <end position="280"/>
    </location>
</feature>
<feature type="region of interest" description="Disordered" evidence="1">
    <location>
        <begin position="287"/>
        <end position="316"/>
    </location>
</feature>
<evidence type="ECO:0000256" key="1">
    <source>
        <dbReference type="SAM" id="MobiDB-lite"/>
    </source>
</evidence>
<dbReference type="Pfam" id="PF20684">
    <property type="entry name" value="Fung_rhodopsin"/>
    <property type="match status" value="1"/>
</dbReference>
<dbReference type="Proteomes" id="UP000631181">
    <property type="component" value="Unassembled WGS sequence"/>
</dbReference>
<protein>
    <recommendedName>
        <fullName evidence="3">Rhodopsin domain-containing protein</fullName>
    </recommendedName>
</protein>
<feature type="domain" description="Rhodopsin" evidence="3">
    <location>
        <begin position="47"/>
        <end position="275"/>
    </location>
</feature>
<accession>A0A8J8W0Y8</accession>
<keyword evidence="2" id="KW-0472">Membrane</keyword>
<evidence type="ECO:0000313" key="5">
    <source>
        <dbReference type="Proteomes" id="UP000631181"/>
    </source>
</evidence>
<organism evidence="4 5">
    <name type="scientific">Penicillium ucsense</name>
    <dbReference type="NCBI Taxonomy" id="2839758"/>
    <lineage>
        <taxon>Eukaryota</taxon>
        <taxon>Fungi</taxon>
        <taxon>Dikarya</taxon>
        <taxon>Ascomycota</taxon>
        <taxon>Pezizomycotina</taxon>
        <taxon>Eurotiomycetes</taxon>
        <taxon>Eurotiomycetidae</taxon>
        <taxon>Eurotiales</taxon>
        <taxon>Aspergillaceae</taxon>
        <taxon>Penicillium</taxon>
    </lineage>
</organism>
<evidence type="ECO:0000259" key="3">
    <source>
        <dbReference type="Pfam" id="PF20684"/>
    </source>
</evidence>
<keyword evidence="2" id="KW-0812">Transmembrane</keyword>
<sequence length="374" mass="40854">MPATPAMSLPPGVSPPLTIDTTENHGGLVVIWTSLALVVILSSMAARIYSACQRHIFQRDDFLFAIMVIVAIAQTGVVLSQVHLGWGVHGETPSSRHDSMLKTAYVGDLLAILALGLSKVTSCIFYETLFSQLQLRLIRGVLVSMLLWTVVSIVLVGVRCSDQPWLDLSASQCGSLFPRWIAITVFDIVTELLLFAYAGFAIHRIQISLRKKLIIGITLESRIMLIPLAAIRLYYMHQQIVSTDPVLWGAYSTVTTEVYVAISVVCLIAAFLKSFIVVFVDKKTLSYSDGTSTSRSKSKRFSSGPGGPAAKPMGHHSSACAVRGWEREDDPMIDRPADARGLQIFKTVQLDVRDESIELADGGQGRASTPSPQY</sequence>
<feature type="transmembrane region" description="Helical" evidence="2">
    <location>
        <begin position="29"/>
        <end position="50"/>
    </location>
</feature>
<dbReference type="AlphaFoldDB" id="A0A8J8W0Y8"/>
<feature type="transmembrane region" description="Helical" evidence="2">
    <location>
        <begin position="62"/>
        <end position="84"/>
    </location>
</feature>
<feature type="transmembrane region" description="Helical" evidence="2">
    <location>
        <begin position="213"/>
        <end position="235"/>
    </location>
</feature>
<dbReference type="InterPro" id="IPR049326">
    <property type="entry name" value="Rhodopsin_dom_fungi"/>
</dbReference>
<gene>
    <name evidence="4" type="ORF">PECM_007168</name>
</gene>
<feature type="transmembrane region" description="Helical" evidence="2">
    <location>
        <begin position="137"/>
        <end position="157"/>
    </location>
</feature>
<feature type="transmembrane region" description="Helical" evidence="2">
    <location>
        <begin position="177"/>
        <end position="201"/>
    </location>
</feature>
<evidence type="ECO:0000256" key="2">
    <source>
        <dbReference type="SAM" id="Phobius"/>
    </source>
</evidence>
<dbReference type="EMBL" id="WIWV01000062">
    <property type="protein sequence ID" value="KAF7715333.1"/>
    <property type="molecule type" value="Genomic_DNA"/>
</dbReference>
<keyword evidence="5" id="KW-1185">Reference proteome</keyword>
<name>A0A8J8W0Y8_9EURO</name>
<feature type="transmembrane region" description="Helical" evidence="2">
    <location>
        <begin position="104"/>
        <end position="125"/>
    </location>
</feature>
<dbReference type="PANTHER" id="PTHR39614:SF2">
    <property type="entry name" value="INTEGRAL MEMBRANE PROTEIN"/>
    <property type="match status" value="1"/>
</dbReference>
<reference evidence="4" key="1">
    <citation type="journal article" date="2020" name="Front. Microbiol.">
        <title>Gene regulatory networks of Penicillium echinulatum 2HH and Penicillium oxalicum 114-2 inferred by a computational biology approach.</title>
        <authorList>
            <person name="Lenz A.R."/>
            <person name="Galan-Vasquez E."/>
            <person name="Balbinot E."/>
            <person name="De Abreu F.P."/>
            <person name="De Oliveira N.S."/>
            <person name="Da Rosa L.O."/>
            <person name="De Avila E Silva S."/>
            <person name="Camassola M."/>
            <person name="Dillon A.J.P."/>
            <person name="Perez-Rueda E."/>
        </authorList>
    </citation>
    <scope>NUCLEOTIDE SEQUENCE</scope>
    <source>
        <strain evidence="4">S1M29</strain>
    </source>
</reference>
<keyword evidence="2" id="KW-1133">Transmembrane helix</keyword>
<comment type="caution">
    <text evidence="4">The sequence shown here is derived from an EMBL/GenBank/DDBJ whole genome shotgun (WGS) entry which is preliminary data.</text>
</comment>
<proteinExistence type="predicted"/>
<dbReference type="PANTHER" id="PTHR39614">
    <property type="entry name" value="INTEGRAL MEMBRANE PROTEIN"/>
    <property type="match status" value="1"/>
</dbReference>
<evidence type="ECO:0000313" key="4">
    <source>
        <dbReference type="EMBL" id="KAF7715333.1"/>
    </source>
</evidence>
<dbReference type="OrthoDB" id="3918601at2759"/>